<dbReference type="PANTHER" id="PTHR10865:SF29">
    <property type="entry name" value="METASTASIS ASSOCIATED 1-LIKE, ISOFORM D"/>
    <property type="match status" value="1"/>
</dbReference>
<dbReference type="GO" id="GO:0042826">
    <property type="term" value="F:histone deacetylase binding"/>
    <property type="evidence" value="ECO:0007669"/>
    <property type="project" value="TreeGrafter"/>
</dbReference>
<feature type="domain" description="BAH" evidence="1">
    <location>
        <begin position="1"/>
        <end position="165"/>
    </location>
</feature>
<dbReference type="Gene3D" id="2.30.30.490">
    <property type="match status" value="1"/>
</dbReference>
<dbReference type="InterPro" id="IPR001025">
    <property type="entry name" value="BAH_dom"/>
</dbReference>
<reference evidence="2" key="1">
    <citation type="submission" date="2021-06" db="EMBL/GenBank/DDBJ databases">
        <title>Parelaphostrongylus tenuis whole genome reference sequence.</title>
        <authorList>
            <person name="Garwood T.J."/>
            <person name="Larsen P.A."/>
            <person name="Fountain-Jones N.M."/>
            <person name="Garbe J.R."/>
            <person name="Macchietto M.G."/>
            <person name="Kania S.A."/>
            <person name="Gerhold R.W."/>
            <person name="Richards J.E."/>
            <person name="Wolf T.M."/>
        </authorList>
    </citation>
    <scope>NUCLEOTIDE SEQUENCE</scope>
    <source>
        <strain evidence="2">MNPRO001-30</strain>
        <tissue evidence="2">Meninges</tissue>
    </source>
</reference>
<keyword evidence="3" id="KW-1185">Reference proteome</keyword>
<comment type="caution">
    <text evidence="2">The sequence shown here is derived from an EMBL/GenBank/DDBJ whole genome shotgun (WGS) entry which is preliminary data.</text>
</comment>
<protein>
    <submittedName>
        <fullName evidence="2">BAH</fullName>
    </submittedName>
</protein>
<organism evidence="2 3">
    <name type="scientific">Parelaphostrongylus tenuis</name>
    <name type="common">Meningeal worm</name>
    <dbReference type="NCBI Taxonomy" id="148309"/>
    <lineage>
        <taxon>Eukaryota</taxon>
        <taxon>Metazoa</taxon>
        <taxon>Ecdysozoa</taxon>
        <taxon>Nematoda</taxon>
        <taxon>Chromadorea</taxon>
        <taxon>Rhabditida</taxon>
        <taxon>Rhabditina</taxon>
        <taxon>Rhabditomorpha</taxon>
        <taxon>Strongyloidea</taxon>
        <taxon>Metastrongylidae</taxon>
        <taxon>Parelaphostrongylus</taxon>
    </lineage>
</organism>
<dbReference type="EMBL" id="JAHQIW010006965">
    <property type="protein sequence ID" value="KAJ1371344.1"/>
    <property type="molecule type" value="Genomic_DNA"/>
</dbReference>
<dbReference type="GO" id="GO:0003713">
    <property type="term" value="F:transcription coactivator activity"/>
    <property type="evidence" value="ECO:0007669"/>
    <property type="project" value="TreeGrafter"/>
</dbReference>
<dbReference type="InterPro" id="IPR040138">
    <property type="entry name" value="MIER/MTA"/>
</dbReference>
<proteinExistence type="predicted"/>
<name>A0AAD5WI46_PARTN</name>
<dbReference type="InterPro" id="IPR043151">
    <property type="entry name" value="BAH_sf"/>
</dbReference>
<gene>
    <name evidence="2" type="primary">LIN-40_2</name>
    <name evidence="2" type="ORF">KIN20_033283</name>
</gene>
<accession>A0AAD5WI46</accession>
<dbReference type="Proteomes" id="UP001196413">
    <property type="component" value="Unassembled WGS sequence"/>
</dbReference>
<dbReference type="GO" id="GO:0003682">
    <property type="term" value="F:chromatin binding"/>
    <property type="evidence" value="ECO:0007669"/>
    <property type="project" value="InterPro"/>
</dbReference>
<sequence>MYKVGDYVYFEAPESAPYQIRRIEDLNKTPSGQVEARVTLFYRRRDISSALLKIADQAERRFDEYYEEDKPKPEKFGAAGHTVANGADVRIDNVEGGGSQRTNVKDEDELDNRFEWGSAGLPLGVDKLNESMRHRMRQRELFLSRRIETLPATLIRGKCQVTLTQ</sequence>
<dbReference type="GO" id="GO:0016581">
    <property type="term" value="C:NuRD complex"/>
    <property type="evidence" value="ECO:0007669"/>
    <property type="project" value="TreeGrafter"/>
</dbReference>
<dbReference type="PANTHER" id="PTHR10865">
    <property type="entry name" value="METASTASIS-ASSOCIATED PROTEIN AND MESODERM INDUCTION EARLY RESPONSE PROTEIN"/>
    <property type="match status" value="1"/>
</dbReference>
<evidence type="ECO:0000259" key="1">
    <source>
        <dbReference type="PROSITE" id="PS51038"/>
    </source>
</evidence>
<evidence type="ECO:0000313" key="2">
    <source>
        <dbReference type="EMBL" id="KAJ1371344.1"/>
    </source>
</evidence>
<dbReference type="GO" id="GO:0003714">
    <property type="term" value="F:transcription corepressor activity"/>
    <property type="evidence" value="ECO:0007669"/>
    <property type="project" value="TreeGrafter"/>
</dbReference>
<dbReference type="AlphaFoldDB" id="A0AAD5WI46"/>
<evidence type="ECO:0000313" key="3">
    <source>
        <dbReference type="Proteomes" id="UP001196413"/>
    </source>
</evidence>
<dbReference type="Pfam" id="PF01426">
    <property type="entry name" value="BAH"/>
    <property type="match status" value="1"/>
</dbReference>
<dbReference type="PROSITE" id="PS51038">
    <property type="entry name" value="BAH"/>
    <property type="match status" value="1"/>
</dbReference>
<dbReference type="GO" id="GO:0000122">
    <property type="term" value="P:negative regulation of transcription by RNA polymerase II"/>
    <property type="evidence" value="ECO:0007669"/>
    <property type="project" value="TreeGrafter"/>
</dbReference>